<protein>
    <recommendedName>
        <fullName evidence="3">Capsule polysaccharide biosynthesis protein</fullName>
    </recommendedName>
</protein>
<evidence type="ECO:0000313" key="2">
    <source>
        <dbReference type="Proteomes" id="UP000027647"/>
    </source>
</evidence>
<gene>
    <name evidence="1" type="ORF">EH31_14055</name>
</gene>
<organism evidence="1 2">
    <name type="scientific">Erythrobacter longus</name>
    <dbReference type="NCBI Taxonomy" id="1044"/>
    <lineage>
        <taxon>Bacteria</taxon>
        <taxon>Pseudomonadati</taxon>
        <taxon>Pseudomonadota</taxon>
        <taxon>Alphaproteobacteria</taxon>
        <taxon>Sphingomonadales</taxon>
        <taxon>Erythrobacteraceae</taxon>
        <taxon>Erythrobacter/Porphyrobacter group</taxon>
        <taxon>Erythrobacter</taxon>
    </lineage>
</organism>
<dbReference type="Proteomes" id="UP000027647">
    <property type="component" value="Unassembled WGS sequence"/>
</dbReference>
<dbReference type="OrthoDB" id="7528178at2"/>
<dbReference type="EMBL" id="JMIW01000006">
    <property type="protein sequence ID" value="KEO89154.1"/>
    <property type="molecule type" value="Genomic_DNA"/>
</dbReference>
<reference evidence="1 2" key="1">
    <citation type="submission" date="2014-04" db="EMBL/GenBank/DDBJ databases">
        <title>A comprehensive comparison of genomes of Erythrobacter spp. strains.</title>
        <authorList>
            <person name="Zheng Q."/>
        </authorList>
    </citation>
    <scope>NUCLEOTIDE SEQUENCE [LARGE SCALE GENOMIC DNA]</scope>
    <source>
        <strain evidence="1 2">DSM 6997</strain>
    </source>
</reference>
<evidence type="ECO:0000313" key="1">
    <source>
        <dbReference type="EMBL" id="KEO89154.1"/>
    </source>
</evidence>
<keyword evidence="2" id="KW-1185">Reference proteome</keyword>
<comment type="caution">
    <text evidence="1">The sequence shown here is derived from an EMBL/GenBank/DDBJ whole genome shotgun (WGS) entry which is preliminary data.</text>
</comment>
<proteinExistence type="predicted"/>
<dbReference type="eggNOG" id="ENOG5032I1D">
    <property type="taxonomic scope" value="Bacteria"/>
</dbReference>
<accession>A0A074M709</accession>
<sequence length="395" mass="44349">MRVLFYLPAVTPWWFERIILPLIEKLAVDHEVHILAPIFWQGTGVMQQQYDLCAHLPDVAWHIVTDEDHKSMRVDAVQRAQIVGFVSQMNPDFVLCRSADFETPAQFPGIVRHITEGGADPLLLPVGAVHFAEKPFDHGLLPPLEDAHKAQLSQLMEPYWDRLANAPETRQSALRKFREWAGLPDDRPVLFMPLEYEHKENFYVHHRVGRSPNALLVEDMLASLDGRALLALTNHPLNDLYVDNSALERVVETHSNDVRLIQGEAPCASRSTSLLMRCADGVLLGNSKSYTLAGFCGTPIMRQSRFATGKWLNAYDDFEAFFAAIQAGNAARPDTQMARIWFAYHAGNNLVSPRDPCLTGSALLERITTPFDPARWERNIAVFAAGWAAMDEVAA</sequence>
<dbReference type="STRING" id="1044.EH31_14055"/>
<dbReference type="AlphaFoldDB" id="A0A074M709"/>
<evidence type="ECO:0008006" key="3">
    <source>
        <dbReference type="Google" id="ProtNLM"/>
    </source>
</evidence>
<name>A0A074M709_ERYLO</name>
<dbReference type="RefSeq" id="WP_034961018.1">
    <property type="nucleotide sequence ID" value="NZ_JMIW01000006.1"/>
</dbReference>